<reference evidence="8" key="2">
    <citation type="submission" date="2020-09" db="EMBL/GenBank/DDBJ databases">
        <authorList>
            <person name="Sun Q."/>
            <person name="Zhou Y."/>
        </authorList>
    </citation>
    <scope>NUCLEOTIDE SEQUENCE</scope>
    <source>
        <strain evidence="8">CGMCC 1.15367</strain>
    </source>
</reference>
<dbReference type="GO" id="GO:0015276">
    <property type="term" value="F:ligand-gated monoatomic ion channel activity"/>
    <property type="evidence" value="ECO:0007669"/>
    <property type="project" value="InterPro"/>
</dbReference>
<dbReference type="PROSITE" id="PS01039">
    <property type="entry name" value="SBP_BACTERIAL_3"/>
    <property type="match status" value="1"/>
</dbReference>
<dbReference type="InterPro" id="IPR018313">
    <property type="entry name" value="SBP_3_CS"/>
</dbReference>
<sequence length="260" mass="27865">MIRITLAALGLAAALVSPAFAKTLTVGANIGNVPWEFQDESAQNVGFEVELAKEVAKRLGYDDVAIENIPFNGLFSAVQSGRIDAAISSITITKKRLESVSFAQPYYDSDQSLSVLKSSGIEGLKGLKGKTVGVDTGSTGDIWATEHQKEYGIADIRRFEGLSPAMLDLGNGGIDGYISDIPAVAYYIKDKPQYAVVERIKTGEQYSMMFAKDSPLAAEASKAIGELKKDGFLAKLHEKWFGSAPDASTSTAKEAEMPKL</sequence>
<proteinExistence type="inferred from homology"/>
<dbReference type="SMART" id="SM00079">
    <property type="entry name" value="PBPe"/>
    <property type="match status" value="1"/>
</dbReference>
<feature type="domain" description="Ionotropic glutamate receptor C-terminal" evidence="7">
    <location>
        <begin position="23"/>
        <end position="243"/>
    </location>
</feature>
<dbReference type="AlphaFoldDB" id="A0A916ZMC5"/>
<evidence type="ECO:0000256" key="3">
    <source>
        <dbReference type="ARBA" id="ARBA00022729"/>
    </source>
</evidence>
<evidence type="ECO:0000256" key="2">
    <source>
        <dbReference type="ARBA" id="ARBA00010333"/>
    </source>
</evidence>
<evidence type="ECO:0000313" key="9">
    <source>
        <dbReference type="Proteomes" id="UP000644699"/>
    </source>
</evidence>
<comment type="caution">
    <text evidence="8">The sequence shown here is derived from an EMBL/GenBank/DDBJ whole genome shotgun (WGS) entry which is preliminary data.</text>
</comment>
<feature type="signal peptide" evidence="5">
    <location>
        <begin position="1"/>
        <end position="21"/>
    </location>
</feature>
<dbReference type="PANTHER" id="PTHR35936:SF17">
    <property type="entry name" value="ARGININE-BINDING EXTRACELLULAR PROTEIN ARTP"/>
    <property type="match status" value="1"/>
</dbReference>
<keyword evidence="9" id="KW-1185">Reference proteome</keyword>
<evidence type="ECO:0000256" key="4">
    <source>
        <dbReference type="RuleBase" id="RU003744"/>
    </source>
</evidence>
<evidence type="ECO:0000256" key="1">
    <source>
        <dbReference type="ARBA" id="ARBA00004196"/>
    </source>
</evidence>
<dbReference type="Pfam" id="PF00497">
    <property type="entry name" value="SBP_bac_3"/>
    <property type="match status" value="1"/>
</dbReference>
<organism evidence="8 9">
    <name type="scientific">Aureimonas endophytica</name>
    <dbReference type="NCBI Taxonomy" id="2027858"/>
    <lineage>
        <taxon>Bacteria</taxon>
        <taxon>Pseudomonadati</taxon>
        <taxon>Pseudomonadota</taxon>
        <taxon>Alphaproteobacteria</taxon>
        <taxon>Hyphomicrobiales</taxon>
        <taxon>Aurantimonadaceae</taxon>
        <taxon>Aureimonas</taxon>
    </lineage>
</organism>
<dbReference type="GO" id="GO:0030313">
    <property type="term" value="C:cell envelope"/>
    <property type="evidence" value="ECO:0007669"/>
    <property type="project" value="UniProtKB-SubCell"/>
</dbReference>
<accession>A0A916ZMC5</accession>
<evidence type="ECO:0000256" key="5">
    <source>
        <dbReference type="SAM" id="SignalP"/>
    </source>
</evidence>
<feature type="chain" id="PRO_5036780622" evidence="5">
    <location>
        <begin position="22"/>
        <end position="260"/>
    </location>
</feature>
<dbReference type="SMART" id="SM00062">
    <property type="entry name" value="PBPb"/>
    <property type="match status" value="1"/>
</dbReference>
<evidence type="ECO:0000313" key="8">
    <source>
        <dbReference type="EMBL" id="GGE04821.1"/>
    </source>
</evidence>
<dbReference type="SUPFAM" id="SSF53850">
    <property type="entry name" value="Periplasmic binding protein-like II"/>
    <property type="match status" value="1"/>
</dbReference>
<comment type="similarity">
    <text evidence="2 4">Belongs to the bacterial solute-binding protein 3 family.</text>
</comment>
<protein>
    <submittedName>
        <fullName evidence="8">Amino acid ABC transporter substrate-binding protein</fullName>
    </submittedName>
</protein>
<dbReference type="InterPro" id="IPR001638">
    <property type="entry name" value="Solute-binding_3/MltF_N"/>
</dbReference>
<dbReference type="Proteomes" id="UP000644699">
    <property type="component" value="Unassembled WGS sequence"/>
</dbReference>
<dbReference type="RefSeq" id="WP_188908846.1">
    <property type="nucleotide sequence ID" value="NZ_BMIQ01000003.1"/>
</dbReference>
<reference evidence="8" key="1">
    <citation type="journal article" date="2014" name="Int. J. Syst. Evol. Microbiol.">
        <title>Complete genome sequence of Corynebacterium casei LMG S-19264T (=DSM 44701T), isolated from a smear-ripened cheese.</title>
        <authorList>
            <consortium name="US DOE Joint Genome Institute (JGI-PGF)"/>
            <person name="Walter F."/>
            <person name="Albersmeier A."/>
            <person name="Kalinowski J."/>
            <person name="Ruckert C."/>
        </authorList>
    </citation>
    <scope>NUCLEOTIDE SEQUENCE</scope>
    <source>
        <strain evidence="8">CGMCC 1.15367</strain>
    </source>
</reference>
<keyword evidence="3 5" id="KW-0732">Signal</keyword>
<evidence type="ECO:0000259" key="6">
    <source>
        <dbReference type="SMART" id="SM00062"/>
    </source>
</evidence>
<name>A0A916ZMC5_9HYPH</name>
<dbReference type="InterPro" id="IPR001320">
    <property type="entry name" value="Iontro_rcpt_C"/>
</dbReference>
<comment type="subcellular location">
    <subcellularLocation>
        <location evidence="1">Cell envelope</location>
    </subcellularLocation>
</comment>
<evidence type="ECO:0000259" key="7">
    <source>
        <dbReference type="SMART" id="SM00079"/>
    </source>
</evidence>
<dbReference type="GO" id="GO:0016020">
    <property type="term" value="C:membrane"/>
    <property type="evidence" value="ECO:0007669"/>
    <property type="project" value="InterPro"/>
</dbReference>
<feature type="domain" description="Solute-binding protein family 3/N-terminal" evidence="6">
    <location>
        <begin position="23"/>
        <end position="244"/>
    </location>
</feature>
<gene>
    <name evidence="8" type="ORF">GCM10011390_24790</name>
</gene>
<dbReference type="PANTHER" id="PTHR35936">
    <property type="entry name" value="MEMBRANE-BOUND LYTIC MUREIN TRANSGLYCOSYLASE F"/>
    <property type="match status" value="1"/>
</dbReference>
<dbReference type="Gene3D" id="3.40.190.10">
    <property type="entry name" value="Periplasmic binding protein-like II"/>
    <property type="match status" value="2"/>
</dbReference>
<dbReference type="EMBL" id="BMIQ01000003">
    <property type="protein sequence ID" value="GGE04821.1"/>
    <property type="molecule type" value="Genomic_DNA"/>
</dbReference>